<name>A0A0P1HD46_9RHOB</name>
<dbReference type="EMBL" id="CYSR01000031">
    <property type="protein sequence ID" value="CUI01287.1"/>
    <property type="molecule type" value="Genomic_DNA"/>
</dbReference>
<dbReference type="Pfam" id="PF08239">
    <property type="entry name" value="SH3_3"/>
    <property type="match status" value="1"/>
</dbReference>
<sequence length="217" mass="22820">MRAMRRCAAAALLWLAAATLPAAAQEFPALYSVAGVAADDVLNIRSAPSAAADIIGTLAPDQTGVEVVAADGSGTWGLVNSGERSGWAALRFLTLEPRDDWRKRQKQALNCFGTEPFWSLALDETPNLTTPGGPEMPFVLLAREPGSNHSGKSGFHAVRRNDGNVSHTEPVALSGTLTAQQCSDGMSDRTYGISIDLLQLRGAGQLDVLTGCCSLVP</sequence>
<dbReference type="Gene3D" id="2.30.30.40">
    <property type="entry name" value="SH3 Domains"/>
    <property type="match status" value="1"/>
</dbReference>
<evidence type="ECO:0000313" key="4">
    <source>
        <dbReference type="Proteomes" id="UP000051326"/>
    </source>
</evidence>
<reference evidence="3 4" key="1">
    <citation type="submission" date="2015-09" db="EMBL/GenBank/DDBJ databases">
        <authorList>
            <consortium name="Swine Surveillance"/>
        </authorList>
    </citation>
    <scope>NUCLEOTIDE SEQUENCE [LARGE SCALE GENOMIC DNA]</scope>
    <source>
        <strain evidence="3 4">CECT 8399</strain>
    </source>
</reference>
<feature type="chain" id="PRO_5006064300" evidence="1">
    <location>
        <begin position="25"/>
        <end position="217"/>
    </location>
</feature>
<gene>
    <name evidence="3" type="ORF">PHA8399_03428</name>
</gene>
<dbReference type="RefSeq" id="WP_244270246.1">
    <property type="nucleotide sequence ID" value="NZ_CYSR01000031.1"/>
</dbReference>
<dbReference type="STRING" id="1396826.PHA8399_03428"/>
<organism evidence="3 4">
    <name type="scientific">Leisingera aquaemixtae</name>
    <dbReference type="NCBI Taxonomy" id="1396826"/>
    <lineage>
        <taxon>Bacteria</taxon>
        <taxon>Pseudomonadati</taxon>
        <taxon>Pseudomonadota</taxon>
        <taxon>Alphaproteobacteria</taxon>
        <taxon>Rhodobacterales</taxon>
        <taxon>Roseobacteraceae</taxon>
        <taxon>Leisingera</taxon>
    </lineage>
</organism>
<keyword evidence="1" id="KW-0732">Signal</keyword>
<dbReference type="InterPro" id="IPR003646">
    <property type="entry name" value="SH3-like_bac-type"/>
</dbReference>
<protein>
    <submittedName>
        <fullName evidence="3">Bacterial SH3 domain protein</fullName>
    </submittedName>
</protein>
<proteinExistence type="predicted"/>
<dbReference type="Proteomes" id="UP000051326">
    <property type="component" value="Unassembled WGS sequence"/>
</dbReference>
<feature type="domain" description="SH3b" evidence="2">
    <location>
        <begin position="40"/>
        <end position="93"/>
    </location>
</feature>
<feature type="signal peptide" evidence="1">
    <location>
        <begin position="1"/>
        <end position="24"/>
    </location>
</feature>
<evidence type="ECO:0000256" key="1">
    <source>
        <dbReference type="SAM" id="SignalP"/>
    </source>
</evidence>
<evidence type="ECO:0000259" key="2">
    <source>
        <dbReference type="Pfam" id="PF08239"/>
    </source>
</evidence>
<dbReference type="AlphaFoldDB" id="A0A0P1HD46"/>
<evidence type="ECO:0000313" key="3">
    <source>
        <dbReference type="EMBL" id="CUI01287.1"/>
    </source>
</evidence>
<accession>A0A0P1HD46</accession>